<dbReference type="InterPro" id="IPR027988">
    <property type="entry name" value="BRX_N"/>
</dbReference>
<dbReference type="PROSITE" id="PS51514">
    <property type="entry name" value="BRX"/>
    <property type="match status" value="2"/>
</dbReference>
<dbReference type="EMBL" id="ASHM01007700">
    <property type="protein sequence ID" value="PNY15470.1"/>
    <property type="molecule type" value="Genomic_DNA"/>
</dbReference>
<dbReference type="PANTHER" id="PTHR46058">
    <property type="entry name" value="PROTEIN BREVIS RADIX-LIKE 1"/>
    <property type="match status" value="1"/>
</dbReference>
<feature type="region of interest" description="Disordered" evidence="4">
    <location>
        <begin position="12"/>
        <end position="31"/>
    </location>
</feature>
<evidence type="ECO:0000256" key="1">
    <source>
        <dbReference type="ARBA" id="ARBA00004123"/>
    </source>
</evidence>
<evidence type="ECO:0000313" key="6">
    <source>
        <dbReference type="EMBL" id="PNY15470.1"/>
    </source>
</evidence>
<dbReference type="OrthoDB" id="1388561at2759"/>
<dbReference type="Pfam" id="PF13713">
    <property type="entry name" value="BRX_N"/>
    <property type="match status" value="1"/>
</dbReference>
<evidence type="ECO:0000256" key="2">
    <source>
        <dbReference type="ARBA" id="ARBA00009057"/>
    </source>
</evidence>
<evidence type="ECO:0000256" key="4">
    <source>
        <dbReference type="SAM" id="MobiDB-lite"/>
    </source>
</evidence>
<reference evidence="6 7" key="2">
    <citation type="journal article" date="2017" name="Front. Plant Sci.">
        <title>Gene Classification and Mining of Molecular Markers Useful in Red Clover (Trifolium pratense) Breeding.</title>
        <authorList>
            <person name="Istvanek J."/>
            <person name="Dluhosova J."/>
            <person name="Dluhos P."/>
            <person name="Patkova L."/>
            <person name="Nedelnik J."/>
            <person name="Repkova J."/>
        </authorList>
    </citation>
    <scope>NUCLEOTIDE SEQUENCE [LARGE SCALE GENOMIC DNA]</scope>
    <source>
        <strain evidence="7">cv. Tatra</strain>
        <tissue evidence="6">Young leaves</tissue>
    </source>
</reference>
<dbReference type="ExpressionAtlas" id="A0A2K3PJK4">
    <property type="expression patterns" value="baseline"/>
</dbReference>
<reference evidence="6 7" key="1">
    <citation type="journal article" date="2014" name="Am. J. Bot.">
        <title>Genome assembly and annotation for red clover (Trifolium pratense; Fabaceae).</title>
        <authorList>
            <person name="Istvanek J."/>
            <person name="Jaros M."/>
            <person name="Krenek A."/>
            <person name="Repkova J."/>
        </authorList>
    </citation>
    <scope>NUCLEOTIDE SEQUENCE [LARGE SCALE GENOMIC DNA]</scope>
    <source>
        <strain evidence="7">cv. Tatra</strain>
        <tissue evidence="6">Young leaves</tissue>
    </source>
</reference>
<name>A0A2K3PJK4_TRIPR</name>
<feature type="domain" description="BRX" evidence="5">
    <location>
        <begin position="272"/>
        <end position="327"/>
    </location>
</feature>
<dbReference type="STRING" id="57577.A0A2K3PJK4"/>
<accession>A0A2K3PJK4</accession>
<keyword evidence="3" id="KW-0539">Nucleus</keyword>
<dbReference type="PANTHER" id="PTHR46058:SF26">
    <property type="entry name" value="PROTEIN BREVIS RADIX-LIKE 1"/>
    <property type="match status" value="1"/>
</dbReference>
<feature type="compositionally biased region" description="Polar residues" evidence="4">
    <location>
        <begin position="235"/>
        <end position="244"/>
    </location>
</feature>
<protein>
    <submittedName>
        <fullName evidence="6">Protein BREVIS RADIX</fullName>
    </submittedName>
</protein>
<dbReference type="GO" id="GO:0005634">
    <property type="term" value="C:nucleus"/>
    <property type="evidence" value="ECO:0007669"/>
    <property type="project" value="UniProtKB-SubCell"/>
</dbReference>
<comment type="caution">
    <text evidence="6">The sequence shown here is derived from an EMBL/GenBank/DDBJ whole genome shotgun (WGS) entry which is preliminary data.</text>
</comment>
<dbReference type="InterPro" id="IPR013591">
    <property type="entry name" value="Brevis_radix_dom"/>
</dbReference>
<organism evidence="6 7">
    <name type="scientific">Trifolium pratense</name>
    <name type="common">Red clover</name>
    <dbReference type="NCBI Taxonomy" id="57577"/>
    <lineage>
        <taxon>Eukaryota</taxon>
        <taxon>Viridiplantae</taxon>
        <taxon>Streptophyta</taxon>
        <taxon>Embryophyta</taxon>
        <taxon>Tracheophyta</taxon>
        <taxon>Spermatophyta</taxon>
        <taxon>Magnoliopsida</taxon>
        <taxon>eudicotyledons</taxon>
        <taxon>Gunneridae</taxon>
        <taxon>Pentapetalae</taxon>
        <taxon>rosids</taxon>
        <taxon>fabids</taxon>
        <taxon>Fabales</taxon>
        <taxon>Fabaceae</taxon>
        <taxon>Papilionoideae</taxon>
        <taxon>50 kb inversion clade</taxon>
        <taxon>NPAAA clade</taxon>
        <taxon>Hologalegina</taxon>
        <taxon>IRL clade</taxon>
        <taxon>Trifolieae</taxon>
        <taxon>Trifolium</taxon>
    </lineage>
</organism>
<feature type="compositionally biased region" description="Polar residues" evidence="4">
    <location>
        <begin position="20"/>
        <end position="29"/>
    </location>
</feature>
<dbReference type="Proteomes" id="UP000236291">
    <property type="component" value="Unassembled WGS sequence"/>
</dbReference>
<feature type="region of interest" description="Disordered" evidence="4">
    <location>
        <begin position="234"/>
        <end position="262"/>
    </location>
</feature>
<feature type="domain" description="BRX" evidence="5">
    <location>
        <begin position="120"/>
        <end position="175"/>
    </location>
</feature>
<sequence length="327" mass="36609">MFECIRSCTTVGDEDEGGVRQTQSGTPTTKPAVKSLTAQIKDMVLKLKGADKSGLKSSTNSEGVQYPYMGGLGSGSTPLWDANLAGGRSDQGFIGGTSGNTTPRVQEPVVAVVEEVDGNKEWVAQVEPGVDVTFVSLPDGGNDLRRIRFNRDMFDKWQAQVWWGENFDRLRELYNVQTFNRQALNNITPPPSEDEQRDSAAYWRLHTGGDIPMAGWFNDSAERNQYYNPARFTMGQGSSSQQQIHAAGSSMEASRTSSKDELSFSNASEIESEWLEQVEPGVFVTIRQLPDGSKEIRRIRFSRQRFGDEEARKWWEDNRERVNAEFL</sequence>
<gene>
    <name evidence="6" type="ORF">L195_g012166</name>
</gene>
<proteinExistence type="inferred from homology"/>
<dbReference type="AlphaFoldDB" id="A0A2K3PJK4"/>
<comment type="similarity">
    <text evidence="2">Belongs to the BRX family.</text>
</comment>
<dbReference type="InterPro" id="IPR044532">
    <property type="entry name" value="BRX-like"/>
</dbReference>
<dbReference type="Pfam" id="PF08381">
    <property type="entry name" value="BRX"/>
    <property type="match status" value="2"/>
</dbReference>
<comment type="subcellular location">
    <subcellularLocation>
        <location evidence="1">Nucleus</location>
    </subcellularLocation>
</comment>
<evidence type="ECO:0000259" key="5">
    <source>
        <dbReference type="PROSITE" id="PS51514"/>
    </source>
</evidence>
<evidence type="ECO:0000256" key="3">
    <source>
        <dbReference type="ARBA" id="ARBA00023242"/>
    </source>
</evidence>
<evidence type="ECO:0000313" key="7">
    <source>
        <dbReference type="Proteomes" id="UP000236291"/>
    </source>
</evidence>